<dbReference type="RefSeq" id="WP_232592918.1">
    <property type="nucleotide sequence ID" value="NZ_BSPD01000065.1"/>
</dbReference>
<feature type="domain" description="CheW-like" evidence="1">
    <location>
        <begin position="34"/>
        <end position="175"/>
    </location>
</feature>
<protein>
    <submittedName>
        <fullName evidence="2">Protein PilI</fullName>
    </submittedName>
</protein>
<dbReference type="Pfam" id="PF01584">
    <property type="entry name" value="CheW"/>
    <property type="match status" value="1"/>
</dbReference>
<keyword evidence="3" id="KW-1185">Reference proteome</keyword>
<dbReference type="EMBL" id="BSPD01000065">
    <property type="protein sequence ID" value="GLS27045.1"/>
    <property type="molecule type" value="Genomic_DNA"/>
</dbReference>
<proteinExistence type="predicted"/>
<evidence type="ECO:0000313" key="2">
    <source>
        <dbReference type="EMBL" id="GLS27045.1"/>
    </source>
</evidence>
<evidence type="ECO:0000313" key="3">
    <source>
        <dbReference type="Proteomes" id="UP001156870"/>
    </source>
</evidence>
<dbReference type="InterPro" id="IPR039315">
    <property type="entry name" value="CheW"/>
</dbReference>
<dbReference type="GO" id="GO:0006935">
    <property type="term" value="P:chemotaxis"/>
    <property type="evidence" value="ECO:0007669"/>
    <property type="project" value="InterPro"/>
</dbReference>
<dbReference type="InterPro" id="IPR036061">
    <property type="entry name" value="CheW-like_dom_sf"/>
</dbReference>
<dbReference type="PROSITE" id="PS50851">
    <property type="entry name" value="CHEW"/>
    <property type="match status" value="1"/>
</dbReference>
<accession>A0AA37T515</accession>
<dbReference type="GO" id="GO:0007165">
    <property type="term" value="P:signal transduction"/>
    <property type="evidence" value="ECO:0007669"/>
    <property type="project" value="InterPro"/>
</dbReference>
<name>A0AA37T515_9GAMM</name>
<sequence>MVEASAAFDALVDLAQRSRSSAKGLPAQVDAKPTWSGIGFGVMGKFFVVPMGQASELLELPHYTRLPGVQTWVRGVSNVRGRLLPLIDLAMYFGERLVSQRKAQRVLVLENEEIYCGLIVDQAFGIQHFITENYRAENKDVDLPELSNFLKGSYPLPDRCWHVFSMLDLMADPRFLVAAKN</sequence>
<dbReference type="SMART" id="SM00260">
    <property type="entry name" value="CheW"/>
    <property type="match status" value="1"/>
</dbReference>
<dbReference type="Gene3D" id="2.40.50.180">
    <property type="entry name" value="CheA-289, Domain 4"/>
    <property type="match status" value="1"/>
</dbReference>
<dbReference type="PANTHER" id="PTHR22617:SF43">
    <property type="entry name" value="PROTEIN PILI"/>
    <property type="match status" value="1"/>
</dbReference>
<dbReference type="AlphaFoldDB" id="A0AA37T515"/>
<comment type="caution">
    <text evidence="2">The sequence shown here is derived from an EMBL/GenBank/DDBJ whole genome shotgun (WGS) entry which is preliminary data.</text>
</comment>
<dbReference type="SUPFAM" id="SSF50341">
    <property type="entry name" value="CheW-like"/>
    <property type="match status" value="1"/>
</dbReference>
<evidence type="ECO:0000259" key="1">
    <source>
        <dbReference type="PROSITE" id="PS50851"/>
    </source>
</evidence>
<dbReference type="GO" id="GO:0005829">
    <property type="term" value="C:cytosol"/>
    <property type="evidence" value="ECO:0007669"/>
    <property type="project" value="TreeGrafter"/>
</dbReference>
<reference evidence="2 3" key="1">
    <citation type="journal article" date="2014" name="Int. J. Syst. Evol. Microbiol.">
        <title>Complete genome sequence of Corynebacterium casei LMG S-19264T (=DSM 44701T), isolated from a smear-ripened cheese.</title>
        <authorList>
            <consortium name="US DOE Joint Genome Institute (JGI-PGF)"/>
            <person name="Walter F."/>
            <person name="Albersmeier A."/>
            <person name="Kalinowski J."/>
            <person name="Ruckert C."/>
        </authorList>
    </citation>
    <scope>NUCLEOTIDE SEQUENCE [LARGE SCALE GENOMIC DNA]</scope>
    <source>
        <strain evidence="2 3">NBRC 110095</strain>
    </source>
</reference>
<organism evidence="2 3">
    <name type="scientific">Marinibactrum halimedae</name>
    <dbReference type="NCBI Taxonomy" id="1444977"/>
    <lineage>
        <taxon>Bacteria</taxon>
        <taxon>Pseudomonadati</taxon>
        <taxon>Pseudomonadota</taxon>
        <taxon>Gammaproteobacteria</taxon>
        <taxon>Cellvibrionales</taxon>
        <taxon>Cellvibrionaceae</taxon>
        <taxon>Marinibactrum</taxon>
    </lineage>
</organism>
<dbReference type="PANTHER" id="PTHR22617">
    <property type="entry name" value="CHEMOTAXIS SENSOR HISTIDINE KINASE-RELATED"/>
    <property type="match status" value="1"/>
</dbReference>
<dbReference type="InterPro" id="IPR002545">
    <property type="entry name" value="CheW-lke_dom"/>
</dbReference>
<gene>
    <name evidence="2" type="primary">pilI</name>
    <name evidence="2" type="ORF">GCM10007877_27640</name>
</gene>
<dbReference type="Proteomes" id="UP001156870">
    <property type="component" value="Unassembled WGS sequence"/>
</dbReference>